<reference evidence="1" key="1">
    <citation type="journal article" date="2019" name="bioRxiv">
        <title>The Genome of the Zebra Mussel, Dreissena polymorpha: A Resource for Invasive Species Research.</title>
        <authorList>
            <person name="McCartney M.A."/>
            <person name="Auch B."/>
            <person name="Kono T."/>
            <person name="Mallez S."/>
            <person name="Zhang Y."/>
            <person name="Obille A."/>
            <person name="Becker A."/>
            <person name="Abrahante J.E."/>
            <person name="Garbe J."/>
            <person name="Badalamenti J.P."/>
            <person name="Herman A."/>
            <person name="Mangelson H."/>
            <person name="Liachko I."/>
            <person name="Sullivan S."/>
            <person name="Sone E.D."/>
            <person name="Koren S."/>
            <person name="Silverstein K.A.T."/>
            <person name="Beckman K.B."/>
            <person name="Gohl D.M."/>
        </authorList>
    </citation>
    <scope>NUCLEOTIDE SEQUENCE</scope>
    <source>
        <strain evidence="1">Duluth1</strain>
        <tissue evidence="1">Whole animal</tissue>
    </source>
</reference>
<dbReference type="EMBL" id="JAIWYP010000012">
    <property type="protein sequence ID" value="KAH3724035.1"/>
    <property type="molecule type" value="Genomic_DNA"/>
</dbReference>
<accession>A0A9D4CF14</accession>
<proteinExistence type="predicted"/>
<name>A0A9D4CF14_DREPO</name>
<evidence type="ECO:0000313" key="1">
    <source>
        <dbReference type="EMBL" id="KAH3724035.1"/>
    </source>
</evidence>
<keyword evidence="2" id="KW-1185">Reference proteome</keyword>
<protein>
    <submittedName>
        <fullName evidence="1">Uncharacterized protein</fullName>
    </submittedName>
</protein>
<evidence type="ECO:0000313" key="2">
    <source>
        <dbReference type="Proteomes" id="UP000828390"/>
    </source>
</evidence>
<reference evidence="1" key="2">
    <citation type="submission" date="2020-11" db="EMBL/GenBank/DDBJ databases">
        <authorList>
            <person name="McCartney M.A."/>
            <person name="Auch B."/>
            <person name="Kono T."/>
            <person name="Mallez S."/>
            <person name="Becker A."/>
            <person name="Gohl D.M."/>
            <person name="Silverstein K.A.T."/>
            <person name="Koren S."/>
            <person name="Bechman K.B."/>
            <person name="Herman A."/>
            <person name="Abrahante J.E."/>
            <person name="Garbe J."/>
        </authorList>
    </citation>
    <scope>NUCLEOTIDE SEQUENCE</scope>
    <source>
        <strain evidence="1">Duluth1</strain>
        <tissue evidence="1">Whole animal</tissue>
    </source>
</reference>
<organism evidence="1 2">
    <name type="scientific">Dreissena polymorpha</name>
    <name type="common">Zebra mussel</name>
    <name type="synonym">Mytilus polymorpha</name>
    <dbReference type="NCBI Taxonomy" id="45954"/>
    <lineage>
        <taxon>Eukaryota</taxon>
        <taxon>Metazoa</taxon>
        <taxon>Spiralia</taxon>
        <taxon>Lophotrochozoa</taxon>
        <taxon>Mollusca</taxon>
        <taxon>Bivalvia</taxon>
        <taxon>Autobranchia</taxon>
        <taxon>Heteroconchia</taxon>
        <taxon>Euheterodonta</taxon>
        <taxon>Imparidentia</taxon>
        <taxon>Neoheterodontei</taxon>
        <taxon>Myida</taxon>
        <taxon>Dreissenoidea</taxon>
        <taxon>Dreissenidae</taxon>
        <taxon>Dreissena</taxon>
    </lineage>
</organism>
<dbReference type="Proteomes" id="UP000828390">
    <property type="component" value="Unassembled WGS sequence"/>
</dbReference>
<comment type="caution">
    <text evidence="1">The sequence shown here is derived from an EMBL/GenBank/DDBJ whole genome shotgun (WGS) entry which is preliminary data.</text>
</comment>
<gene>
    <name evidence="1" type="ORF">DPMN_049837</name>
</gene>
<dbReference type="AlphaFoldDB" id="A0A9D4CF14"/>
<sequence length="56" mass="6194">MSMTHTKDQKPQSQHGLLRDCFASTFRQTGVFLDLKIVATAASYIRSNALPDVSPL</sequence>